<proteinExistence type="predicted"/>
<dbReference type="Proteomes" id="UP000663400">
    <property type="component" value="Chromosome"/>
</dbReference>
<accession>A0ABX7R8S3</accession>
<sequence length="95" mass="10717">MKHNSSINQLGHNWQRSAILLALGLLFIYEFDVERISGWWTILQPGIDAFAMSQASRSSATLLDARAKLFERLPRVRQALAWAERVIAVLIPLGT</sequence>
<evidence type="ECO:0000313" key="2">
    <source>
        <dbReference type="Proteomes" id="UP000663400"/>
    </source>
</evidence>
<reference evidence="1 2" key="1">
    <citation type="submission" date="2021-02" db="EMBL/GenBank/DDBJ databases">
        <title>Lysobacter arenosi sp. nov., isolated from soil of gangwondo yeongwol, south Korea.</title>
        <authorList>
            <person name="Kim K.R."/>
            <person name="Kim K.H."/>
            <person name="Jeon C.O."/>
        </authorList>
    </citation>
    <scope>NUCLEOTIDE SEQUENCE [LARGE SCALE GENOMIC DNA]</scope>
    <source>
        <strain evidence="1 2">R7</strain>
    </source>
</reference>
<evidence type="ECO:0000313" key="1">
    <source>
        <dbReference type="EMBL" id="QSX74454.1"/>
    </source>
</evidence>
<dbReference type="RefSeq" id="WP_200608349.1">
    <property type="nucleotide sequence ID" value="NZ_CP071517.1"/>
</dbReference>
<protein>
    <submittedName>
        <fullName evidence="1">Uncharacterized protein</fullName>
    </submittedName>
</protein>
<organism evidence="1 2">
    <name type="scientific">Lysobacter arenosi</name>
    <dbReference type="NCBI Taxonomy" id="2795387"/>
    <lineage>
        <taxon>Bacteria</taxon>
        <taxon>Pseudomonadati</taxon>
        <taxon>Pseudomonadota</taxon>
        <taxon>Gammaproteobacteria</taxon>
        <taxon>Lysobacterales</taxon>
        <taxon>Lysobacteraceae</taxon>
        <taxon>Lysobacter</taxon>
    </lineage>
</organism>
<name>A0ABX7R8S3_9GAMM</name>
<dbReference type="EMBL" id="CP071517">
    <property type="protein sequence ID" value="QSX74454.1"/>
    <property type="molecule type" value="Genomic_DNA"/>
</dbReference>
<gene>
    <name evidence="1" type="ORF">HIV01_014885</name>
</gene>
<keyword evidence="2" id="KW-1185">Reference proteome</keyword>